<evidence type="ECO:0000256" key="2">
    <source>
        <dbReference type="ARBA" id="ARBA00004236"/>
    </source>
</evidence>
<evidence type="ECO:0000256" key="1">
    <source>
        <dbReference type="ARBA" id="ARBA00004167"/>
    </source>
</evidence>
<dbReference type="Proteomes" id="UP000031501">
    <property type="component" value="Chromosome"/>
</dbReference>
<evidence type="ECO:0000256" key="3">
    <source>
        <dbReference type="ARBA" id="ARBA00022475"/>
    </source>
</evidence>
<dbReference type="PANTHER" id="PTHR37461:SF1">
    <property type="entry name" value="ANTI-SIGMA-K FACTOR RSKA"/>
    <property type="match status" value="1"/>
</dbReference>
<evidence type="ECO:0000313" key="15">
    <source>
        <dbReference type="Proteomes" id="UP000031501"/>
    </source>
</evidence>
<evidence type="ECO:0000256" key="11">
    <source>
        <dbReference type="SAM" id="Phobius"/>
    </source>
</evidence>
<evidence type="ECO:0000256" key="10">
    <source>
        <dbReference type="ARBA" id="ARBA00030803"/>
    </source>
</evidence>
<evidence type="ECO:0000256" key="7">
    <source>
        <dbReference type="ARBA" id="ARBA00023136"/>
    </source>
</evidence>
<evidence type="ECO:0000256" key="6">
    <source>
        <dbReference type="ARBA" id="ARBA00023015"/>
    </source>
</evidence>
<dbReference type="STRING" id="1355015.LK06_025895"/>
<name>A0A221P4J3_9ACTN</name>
<keyword evidence="8" id="KW-0804">Transcription</keyword>
<evidence type="ECO:0000259" key="12">
    <source>
        <dbReference type="Pfam" id="PF10099"/>
    </source>
</evidence>
<dbReference type="PANTHER" id="PTHR37461">
    <property type="entry name" value="ANTI-SIGMA-K FACTOR RSKA"/>
    <property type="match status" value="1"/>
</dbReference>
<dbReference type="InterPro" id="IPR041916">
    <property type="entry name" value="Anti_sigma_zinc_sf"/>
</dbReference>
<dbReference type="Gene3D" id="1.10.10.1320">
    <property type="entry name" value="Anti-sigma factor, zinc-finger domain"/>
    <property type="match status" value="1"/>
</dbReference>
<evidence type="ECO:0000313" key="14">
    <source>
        <dbReference type="EMBL" id="ASN27072.1"/>
    </source>
</evidence>
<proteinExistence type="predicted"/>
<dbReference type="AlphaFoldDB" id="A0A221P4J3"/>
<evidence type="ECO:0000256" key="4">
    <source>
        <dbReference type="ARBA" id="ARBA00022692"/>
    </source>
</evidence>
<dbReference type="EMBL" id="CP022433">
    <property type="protein sequence ID" value="ASN27072.1"/>
    <property type="molecule type" value="Genomic_DNA"/>
</dbReference>
<keyword evidence="4 11" id="KW-0812">Transmembrane</keyword>
<sequence>MTAADLHTLTGAYALHALGADERGAFERHMRSCEACATEVREFSATAARLGLAAAAGPRGALRAEVLRRIESVRQEPPRRTGVHQPVARRRVARLTRWALAACLAAAAGLGGTAVWQYQRADRAAERAERAERRWDAIAAVLAASDARTTTVRLGGGATATVVVSRGRGRAVFVASGMSEPPPGKVYQLWFDDQGTMRPAGVMDPGRSTEAVLMRGAVDGARGIGVTVEPAGGSRQPTSSPIAAMRFAT</sequence>
<gene>
    <name evidence="14" type="ORF">LK07_27050</name>
</gene>
<evidence type="ECO:0000256" key="8">
    <source>
        <dbReference type="ARBA" id="ARBA00023163"/>
    </source>
</evidence>
<dbReference type="KEGG" id="splu:LK06_025895"/>
<accession>A0A221P4J3</accession>
<keyword evidence="15" id="KW-1185">Reference proteome</keyword>
<keyword evidence="5 11" id="KW-1133">Transmembrane helix</keyword>
<keyword evidence="3" id="KW-1003">Cell membrane</keyword>
<dbReference type="GO" id="GO:0016989">
    <property type="term" value="F:sigma factor antagonist activity"/>
    <property type="evidence" value="ECO:0007669"/>
    <property type="project" value="TreeGrafter"/>
</dbReference>
<reference evidence="14 15" key="1">
    <citation type="submission" date="2017-07" db="EMBL/GenBank/DDBJ databases">
        <title>Genome sequence of Streptomyces pluripotens MUSC 137T.</title>
        <authorList>
            <person name="Ser H.-L."/>
            <person name="Lee L.-H."/>
        </authorList>
    </citation>
    <scope>NUCLEOTIDE SEQUENCE [LARGE SCALE GENOMIC DNA]</scope>
    <source>
        <strain evidence="14 15">MUSC 137</strain>
    </source>
</reference>
<feature type="domain" description="Anti-sigma K factor RskA C-terminal" evidence="12">
    <location>
        <begin position="100"/>
        <end position="242"/>
    </location>
</feature>
<dbReference type="RefSeq" id="WP_039656748.1">
    <property type="nucleotide sequence ID" value="NZ_CP021080.1"/>
</dbReference>
<dbReference type="Pfam" id="PF10099">
    <property type="entry name" value="RskA_C"/>
    <property type="match status" value="1"/>
</dbReference>
<organism evidence="14 15">
    <name type="scientific">Streptomyces pluripotens</name>
    <dbReference type="NCBI Taxonomy" id="1355015"/>
    <lineage>
        <taxon>Bacteria</taxon>
        <taxon>Bacillati</taxon>
        <taxon>Actinomycetota</taxon>
        <taxon>Actinomycetes</taxon>
        <taxon>Kitasatosporales</taxon>
        <taxon>Streptomycetaceae</taxon>
        <taxon>Streptomyces</taxon>
    </lineage>
</organism>
<dbReference type="GO" id="GO:0005886">
    <property type="term" value="C:plasma membrane"/>
    <property type="evidence" value="ECO:0007669"/>
    <property type="project" value="UniProtKB-SubCell"/>
</dbReference>
<evidence type="ECO:0000256" key="9">
    <source>
        <dbReference type="ARBA" id="ARBA00029829"/>
    </source>
</evidence>
<dbReference type="InterPro" id="IPR018764">
    <property type="entry name" value="RskA_C"/>
</dbReference>
<feature type="domain" description="Anti-sigma-K factor RskA N-terminal" evidence="13">
    <location>
        <begin position="6"/>
        <end position="42"/>
    </location>
</feature>
<dbReference type="Pfam" id="PF22618">
    <property type="entry name" value="RskA_N"/>
    <property type="match status" value="1"/>
</dbReference>
<dbReference type="InterPro" id="IPR051474">
    <property type="entry name" value="Anti-sigma-K/W_factor"/>
</dbReference>
<dbReference type="InterPro" id="IPR053877">
    <property type="entry name" value="RskA_N"/>
</dbReference>
<evidence type="ECO:0000256" key="5">
    <source>
        <dbReference type="ARBA" id="ARBA00022989"/>
    </source>
</evidence>
<dbReference type="GO" id="GO:0006417">
    <property type="term" value="P:regulation of translation"/>
    <property type="evidence" value="ECO:0007669"/>
    <property type="project" value="TreeGrafter"/>
</dbReference>
<feature type="transmembrane region" description="Helical" evidence="11">
    <location>
        <begin position="98"/>
        <end position="118"/>
    </location>
</feature>
<keyword evidence="6" id="KW-0805">Transcription regulation</keyword>
<keyword evidence="7 11" id="KW-0472">Membrane</keyword>
<protein>
    <recommendedName>
        <fullName evidence="10">Regulator of SigK</fullName>
    </recommendedName>
    <alternativeName>
        <fullName evidence="9">Sigma-K anti-sigma factor RskA</fullName>
    </alternativeName>
</protein>
<dbReference type="OrthoDB" id="153510at2"/>
<comment type="subcellular location">
    <subcellularLocation>
        <location evidence="2">Cell membrane</location>
    </subcellularLocation>
    <subcellularLocation>
        <location evidence="1">Membrane</location>
        <topology evidence="1">Single-pass membrane protein</topology>
    </subcellularLocation>
</comment>
<evidence type="ECO:0000259" key="13">
    <source>
        <dbReference type="Pfam" id="PF22618"/>
    </source>
</evidence>